<dbReference type="PANTHER" id="PTHR40980">
    <property type="entry name" value="PLUG DOMAIN-CONTAINING PROTEIN"/>
    <property type="match status" value="1"/>
</dbReference>
<protein>
    <submittedName>
        <fullName evidence="10">TonB-dependent receptor</fullName>
    </submittedName>
</protein>
<evidence type="ECO:0000259" key="8">
    <source>
        <dbReference type="Pfam" id="PF00593"/>
    </source>
</evidence>
<dbReference type="InterPro" id="IPR010104">
    <property type="entry name" value="TonB_rcpt_bac"/>
</dbReference>
<dbReference type="SUPFAM" id="SSF56935">
    <property type="entry name" value="Porins"/>
    <property type="match status" value="1"/>
</dbReference>
<gene>
    <name evidence="10" type="ORF">LXT12_22465</name>
</gene>
<keyword evidence="6" id="KW-0798">TonB box</keyword>
<evidence type="ECO:0000313" key="11">
    <source>
        <dbReference type="Proteomes" id="UP001201463"/>
    </source>
</evidence>
<dbReference type="InterPro" id="IPR037066">
    <property type="entry name" value="Plug_dom_sf"/>
</dbReference>
<evidence type="ECO:0000313" key="10">
    <source>
        <dbReference type="EMBL" id="MCE4540020.1"/>
    </source>
</evidence>
<evidence type="ECO:0000256" key="1">
    <source>
        <dbReference type="ARBA" id="ARBA00004442"/>
    </source>
</evidence>
<keyword evidence="11" id="KW-1185">Reference proteome</keyword>
<dbReference type="RefSeq" id="WP_233394536.1">
    <property type="nucleotide sequence ID" value="NZ_JAJTWT010000012.1"/>
</dbReference>
<dbReference type="Gene3D" id="2.40.170.20">
    <property type="entry name" value="TonB-dependent receptor, beta-barrel domain"/>
    <property type="match status" value="1"/>
</dbReference>
<evidence type="ECO:0000256" key="6">
    <source>
        <dbReference type="RuleBase" id="RU003357"/>
    </source>
</evidence>
<comment type="subcellular location">
    <subcellularLocation>
        <location evidence="1 6">Cell outer membrane</location>
    </subcellularLocation>
</comment>
<comment type="caution">
    <text evidence="10">The sequence shown here is derived from an EMBL/GenBank/DDBJ whole genome shotgun (WGS) entry which is preliminary data.</text>
</comment>
<dbReference type="Gene3D" id="2.170.130.10">
    <property type="entry name" value="TonB-dependent receptor, plug domain"/>
    <property type="match status" value="1"/>
</dbReference>
<evidence type="ECO:0000259" key="9">
    <source>
        <dbReference type="Pfam" id="PF07715"/>
    </source>
</evidence>
<dbReference type="NCBIfam" id="TIGR01782">
    <property type="entry name" value="TonB-Xanth-Caul"/>
    <property type="match status" value="1"/>
</dbReference>
<keyword evidence="3 7" id="KW-0732">Signal</keyword>
<dbReference type="InterPro" id="IPR010916">
    <property type="entry name" value="TonB_box_CS"/>
</dbReference>
<feature type="signal peptide" evidence="7">
    <location>
        <begin position="1"/>
        <end position="24"/>
    </location>
</feature>
<dbReference type="PROSITE" id="PS00430">
    <property type="entry name" value="TONB_DEPENDENT_REC_1"/>
    <property type="match status" value="1"/>
</dbReference>
<evidence type="ECO:0000256" key="3">
    <source>
        <dbReference type="ARBA" id="ARBA00022729"/>
    </source>
</evidence>
<dbReference type="EMBL" id="JAJTWT010000012">
    <property type="protein sequence ID" value="MCE4540020.1"/>
    <property type="molecule type" value="Genomic_DNA"/>
</dbReference>
<feature type="domain" description="TonB-dependent receptor-like beta-barrel" evidence="8">
    <location>
        <begin position="301"/>
        <end position="859"/>
    </location>
</feature>
<name>A0ABS8XJW9_9BURK</name>
<evidence type="ECO:0000256" key="4">
    <source>
        <dbReference type="ARBA" id="ARBA00023136"/>
    </source>
</evidence>
<dbReference type="Proteomes" id="UP001201463">
    <property type="component" value="Unassembled WGS sequence"/>
</dbReference>
<dbReference type="CDD" id="cd01347">
    <property type="entry name" value="ligand_gated_channel"/>
    <property type="match status" value="1"/>
</dbReference>
<evidence type="ECO:0000256" key="2">
    <source>
        <dbReference type="ARBA" id="ARBA00009810"/>
    </source>
</evidence>
<dbReference type="InterPro" id="IPR036942">
    <property type="entry name" value="Beta-barrel_TonB_sf"/>
</dbReference>
<dbReference type="Pfam" id="PF00593">
    <property type="entry name" value="TonB_dep_Rec_b-barrel"/>
    <property type="match status" value="1"/>
</dbReference>
<keyword evidence="4 6" id="KW-0472">Membrane</keyword>
<proteinExistence type="inferred from homology"/>
<evidence type="ECO:0000256" key="7">
    <source>
        <dbReference type="SAM" id="SignalP"/>
    </source>
</evidence>
<keyword evidence="5" id="KW-0998">Cell outer membrane</keyword>
<reference evidence="10 11" key="1">
    <citation type="submission" date="2021-12" db="EMBL/GenBank/DDBJ databases">
        <title>Genome seq of p7.</title>
        <authorList>
            <person name="Seo T."/>
        </authorList>
    </citation>
    <scope>NUCLEOTIDE SEQUENCE [LARGE SCALE GENOMIC DNA]</scope>
    <source>
        <strain evidence="10 11">P7</strain>
    </source>
</reference>
<dbReference type="InterPro" id="IPR012910">
    <property type="entry name" value="Plug_dom"/>
</dbReference>
<evidence type="ECO:0000256" key="5">
    <source>
        <dbReference type="ARBA" id="ARBA00023237"/>
    </source>
</evidence>
<sequence>MAPLPRAVGVLAALAAMAAPPASAQQATEKLDSVVVTGSFSRSVQNSIDTKKNADAIVEVVTAEDIGKLPDVSIAESLARLPGVAAQRVDGRAQVLSIRGMAPKFGVTLLNGREMVSTGDDRSFEYDQFPSELVTSAAIYKTPDASLGTQGLAGTVNMTTLHPLDHGSRRVNLNARLDRNSYGELVPGSKAQGMRLSASYVDQFANRTIGVALGVAHLDSPNQKKYFNPWDFGKAGDISVDGAGNAYTFNGLETGVSSTQTRRDGVLAVLEFKPGNGLHSQLDLFSSRFSQRMNGRELVAYWANWSNGTTPTFTPLPDATQGGQVGNLTPFVTERKNDRDDRVRALGWNTELKLADWTGQLDLSSSHAKRAEHIGEAYVTGSTPITLDVRMPGDFHHFGTLSTAFDYGKASNFILSTPWWGGGAYASQAQVADDVKSLRLSARRSLDWGPVSGFEGGLIHSRRSKTLDYVGTNYDLKSGTDYDGTTCMIWPVCGGPIPASVVQSPAQLSFVGLPGLVSFDVFDAINSGAYVASPNDPKSPTWNWGIKEKVTTSFAKFNLDFNAGVPVRGNVGVQAVSVRQTADGLYQDSTGALNPITDGTSYTDVLPSLNLIAELRPNTLLRFGAARTVARPNMADMRAGLTASVSQTDRTWSGDGGNPRLKPWRADAFDLSLEHYYGKGSYIAVAAFEKRILTGIVTQSVAYDFSGIPNPSGITPTSNIGTLTTPTNTSGGRIGGVELSGALAGARVSPLLEGFGLLASYSRTHSNLPGTDAHGAVTDTPLEGLSGTVYGLTAYYERAGFEFRVAQRYRSAFTAARHNAFRFVMDSIRPERITDLQLGYNFQDGALKGLGLLLQVNNLTDTPYVVTQTVDGITALKEFHKFGRQLLLGASYKF</sequence>
<keyword evidence="10" id="KW-0675">Receptor</keyword>
<feature type="domain" description="TonB-dependent receptor plug" evidence="9">
    <location>
        <begin position="51"/>
        <end position="154"/>
    </location>
</feature>
<organism evidence="10 11">
    <name type="scientific">Pelomonas caseinilytica</name>
    <dbReference type="NCBI Taxonomy" id="2906763"/>
    <lineage>
        <taxon>Bacteria</taxon>
        <taxon>Pseudomonadati</taxon>
        <taxon>Pseudomonadota</taxon>
        <taxon>Betaproteobacteria</taxon>
        <taxon>Burkholderiales</taxon>
        <taxon>Sphaerotilaceae</taxon>
        <taxon>Roseateles</taxon>
    </lineage>
</organism>
<dbReference type="Pfam" id="PF07715">
    <property type="entry name" value="Plug"/>
    <property type="match status" value="1"/>
</dbReference>
<dbReference type="InterPro" id="IPR000531">
    <property type="entry name" value="Beta-barrel_TonB"/>
</dbReference>
<comment type="similarity">
    <text evidence="2 6">Belongs to the TonB-dependent receptor family.</text>
</comment>
<dbReference type="PANTHER" id="PTHR40980:SF3">
    <property type="entry name" value="TONB-DEPENDENT RECEPTOR-LIKE BETA-BARREL DOMAIN-CONTAINING PROTEIN"/>
    <property type="match status" value="1"/>
</dbReference>
<accession>A0ABS8XJW9</accession>
<feature type="chain" id="PRO_5045051011" evidence="7">
    <location>
        <begin position="25"/>
        <end position="894"/>
    </location>
</feature>